<dbReference type="EnsemblPlants" id="OMERI07G04930.3">
    <property type="protein sequence ID" value="OMERI07G04930.3"/>
    <property type="gene ID" value="OMERI07G04930"/>
</dbReference>
<dbReference type="Proteomes" id="UP000008021">
    <property type="component" value="Chromosome 7"/>
</dbReference>
<keyword evidence="4" id="KW-0539">Nucleus</keyword>
<dbReference type="Gramene" id="OMERI07G04930.3">
    <property type="protein sequence ID" value="OMERI07G04930.3"/>
    <property type="gene ID" value="OMERI07G04930"/>
</dbReference>
<dbReference type="PANTHER" id="PTHR48225">
    <property type="entry name" value="HORMA DOMAIN-CONTAINING PROTEIN 1"/>
    <property type="match status" value="1"/>
</dbReference>
<keyword evidence="9" id="KW-1185">Reference proteome</keyword>
<evidence type="ECO:0000256" key="1">
    <source>
        <dbReference type="ARBA" id="ARBA00004123"/>
    </source>
</evidence>
<keyword evidence="5" id="KW-0469">Meiosis</keyword>
<dbReference type="AlphaFoldDB" id="A0A0E0E8R9"/>
<feature type="compositionally biased region" description="Basic and acidic residues" evidence="6">
    <location>
        <begin position="309"/>
        <end position="323"/>
    </location>
</feature>
<evidence type="ECO:0000313" key="9">
    <source>
        <dbReference type="Proteomes" id="UP000008021"/>
    </source>
</evidence>
<dbReference type="InterPro" id="IPR003511">
    <property type="entry name" value="HORMA_dom"/>
</dbReference>
<dbReference type="InterPro" id="IPR036570">
    <property type="entry name" value="HORMA_dom_sf"/>
</dbReference>
<proteinExistence type="predicted"/>
<dbReference type="InterPro" id="IPR051294">
    <property type="entry name" value="HORMA_MeioticProgression"/>
</dbReference>
<keyword evidence="3" id="KW-0158">Chromosome</keyword>
<organism evidence="8">
    <name type="scientific">Oryza meridionalis</name>
    <dbReference type="NCBI Taxonomy" id="40149"/>
    <lineage>
        <taxon>Eukaryota</taxon>
        <taxon>Viridiplantae</taxon>
        <taxon>Streptophyta</taxon>
        <taxon>Embryophyta</taxon>
        <taxon>Tracheophyta</taxon>
        <taxon>Spermatophyta</taxon>
        <taxon>Magnoliopsida</taxon>
        <taxon>Liliopsida</taxon>
        <taxon>Poales</taxon>
        <taxon>Poaceae</taxon>
        <taxon>BOP clade</taxon>
        <taxon>Oryzoideae</taxon>
        <taxon>Oryzeae</taxon>
        <taxon>Oryzinae</taxon>
        <taxon>Oryza</taxon>
    </lineage>
</organism>
<feature type="domain" description="HORMA" evidence="7">
    <location>
        <begin position="15"/>
        <end position="235"/>
    </location>
</feature>
<accession>A0A0E0E8R9</accession>
<evidence type="ECO:0000259" key="7">
    <source>
        <dbReference type="PROSITE" id="PS50815"/>
    </source>
</evidence>
<comment type="subcellular location">
    <subcellularLocation>
        <location evidence="2">Chromosome</location>
    </subcellularLocation>
    <subcellularLocation>
        <location evidence="1">Nucleus</location>
    </subcellularLocation>
</comment>
<evidence type="ECO:0000256" key="4">
    <source>
        <dbReference type="ARBA" id="ARBA00023242"/>
    </source>
</evidence>
<dbReference type="PROSITE" id="PS50815">
    <property type="entry name" value="HORMA"/>
    <property type="match status" value="1"/>
</dbReference>
<dbReference type="HOGENOM" id="CLU_015787_0_0_1"/>
<feature type="region of interest" description="Disordered" evidence="6">
    <location>
        <begin position="301"/>
        <end position="377"/>
    </location>
</feature>
<evidence type="ECO:0000256" key="2">
    <source>
        <dbReference type="ARBA" id="ARBA00004286"/>
    </source>
</evidence>
<name>A0A0E0E8R9_9ORYZ</name>
<evidence type="ECO:0000256" key="5">
    <source>
        <dbReference type="ARBA" id="ARBA00023254"/>
    </source>
</evidence>
<feature type="compositionally biased region" description="Polar residues" evidence="6">
    <location>
        <begin position="346"/>
        <end position="359"/>
    </location>
</feature>
<protein>
    <recommendedName>
        <fullName evidence="7">HORMA domain-containing protein</fullName>
    </recommendedName>
</protein>
<sequence>MVMAQKTKEAEITEQDSLLLTRNLLRIAIYNISYIRGLFPEKYFNDKSVPALEMKIKKLMPMDAESRRLIDWMEKGVYDALQKKYLKTLLFCICEKEEGPMIEEYAFSFSYPNTSGDEVAMNLSRTGSKKNSATFKSNAAEVTPDQMRSSACKMIRTLVSLMRTLDQMPEERTILMKLLYYDDVTIADPTTPHIKKEVIMQNVSPTQGSKNSNGDLMYMKALYHALPMDYVSVGKLHGKLDGEASQNMVRKLIEKMVQDGYVKNSANRRLGKAVIHSEVTNRKLLEIKKILEVDIAEQMAIDTNAEPGEPERKDHLSGHEMRDGSTMGCLQSVGSDLTRTRELPEPQQNVSVQSGQEASTVDKDPSRTPTSVREQASVCSLESGVLGQKVRKSLAGAGGTQCSQDKRFRKASTVKEPILQYVKRQKSQVQVQVQ</sequence>
<evidence type="ECO:0000313" key="8">
    <source>
        <dbReference type="EnsemblPlants" id="OMERI07G04930.3"/>
    </source>
</evidence>
<dbReference type="Pfam" id="PF02301">
    <property type="entry name" value="HORMA"/>
    <property type="match status" value="1"/>
</dbReference>
<dbReference type="SUPFAM" id="SSF56019">
    <property type="entry name" value="The spindle assembly checkpoint protein mad2"/>
    <property type="match status" value="1"/>
</dbReference>
<dbReference type="GO" id="GO:0051321">
    <property type="term" value="P:meiotic cell cycle"/>
    <property type="evidence" value="ECO:0007669"/>
    <property type="project" value="UniProtKB-KW"/>
</dbReference>
<evidence type="ECO:0000256" key="6">
    <source>
        <dbReference type="SAM" id="MobiDB-lite"/>
    </source>
</evidence>
<reference evidence="8" key="1">
    <citation type="submission" date="2015-04" db="UniProtKB">
        <authorList>
            <consortium name="EnsemblPlants"/>
        </authorList>
    </citation>
    <scope>IDENTIFICATION</scope>
</reference>
<evidence type="ECO:0000256" key="3">
    <source>
        <dbReference type="ARBA" id="ARBA00022454"/>
    </source>
</evidence>
<dbReference type="GO" id="GO:0005694">
    <property type="term" value="C:chromosome"/>
    <property type="evidence" value="ECO:0007669"/>
    <property type="project" value="UniProtKB-SubCell"/>
</dbReference>
<dbReference type="GO" id="GO:0005634">
    <property type="term" value="C:nucleus"/>
    <property type="evidence" value="ECO:0007669"/>
    <property type="project" value="UniProtKB-SubCell"/>
</dbReference>
<dbReference type="PANTHER" id="PTHR48225:SF7">
    <property type="entry name" value="MEIOSIS-SPECIFIC PROTEIN HOP1"/>
    <property type="match status" value="1"/>
</dbReference>
<feature type="compositionally biased region" description="Polar residues" evidence="6">
    <location>
        <begin position="328"/>
        <end position="337"/>
    </location>
</feature>
<dbReference type="Gene3D" id="3.30.900.10">
    <property type="entry name" value="HORMA domain"/>
    <property type="match status" value="1"/>
</dbReference>
<feature type="compositionally biased region" description="Polar residues" evidence="6">
    <location>
        <begin position="367"/>
        <end position="377"/>
    </location>
</feature>
<reference evidence="8" key="2">
    <citation type="submission" date="2018-05" db="EMBL/GenBank/DDBJ databases">
        <title>OmerRS3 (Oryza meridionalis Reference Sequence Version 3).</title>
        <authorList>
            <person name="Zhang J."/>
            <person name="Kudrna D."/>
            <person name="Lee S."/>
            <person name="Talag J."/>
            <person name="Welchert J."/>
            <person name="Wing R.A."/>
        </authorList>
    </citation>
    <scope>NUCLEOTIDE SEQUENCE [LARGE SCALE GENOMIC DNA]</scope>
    <source>
        <strain evidence="8">cv. OR44</strain>
    </source>
</reference>